<accession>Q1GX34</accession>
<protein>
    <submittedName>
        <fullName evidence="2">Uncharacterized protein</fullName>
    </submittedName>
</protein>
<evidence type="ECO:0000313" key="3">
    <source>
        <dbReference type="Proteomes" id="UP000006578"/>
    </source>
</evidence>
<dbReference type="OrthoDB" id="7445701at2"/>
<feature type="signal peptide" evidence="1">
    <location>
        <begin position="1"/>
        <end position="23"/>
    </location>
</feature>
<dbReference type="Proteomes" id="UP000006578">
    <property type="component" value="Chromosome"/>
</dbReference>
<dbReference type="STRING" id="317655.Sala_0062"/>
<dbReference type="KEGG" id="sal:Sala_0062"/>
<keyword evidence="1" id="KW-0732">Signal</keyword>
<organism evidence="2 3">
    <name type="scientific">Sphingopyxis alaskensis (strain DSM 13593 / LMG 18877 / RB2256)</name>
    <name type="common">Sphingomonas alaskensis</name>
    <dbReference type="NCBI Taxonomy" id="317655"/>
    <lineage>
        <taxon>Bacteria</taxon>
        <taxon>Pseudomonadati</taxon>
        <taxon>Pseudomonadota</taxon>
        <taxon>Alphaproteobacteria</taxon>
        <taxon>Sphingomonadales</taxon>
        <taxon>Sphingomonadaceae</taxon>
        <taxon>Sphingopyxis</taxon>
    </lineage>
</organism>
<keyword evidence="3" id="KW-1185">Reference proteome</keyword>
<dbReference type="HOGENOM" id="CLU_1128478_0_0_5"/>
<reference evidence="2 3" key="1">
    <citation type="journal article" date="2009" name="Proc. Natl. Acad. Sci. U.S.A.">
        <title>The genomic basis of trophic strategy in marine bacteria.</title>
        <authorList>
            <person name="Lauro F.M."/>
            <person name="McDougald D."/>
            <person name="Thomas T."/>
            <person name="Williams T.J."/>
            <person name="Egan S."/>
            <person name="Rice S."/>
            <person name="DeMaere M.Z."/>
            <person name="Ting L."/>
            <person name="Ertan H."/>
            <person name="Johnson J."/>
            <person name="Ferriera S."/>
            <person name="Lapidus A."/>
            <person name="Anderson I."/>
            <person name="Kyrpides N."/>
            <person name="Munk A.C."/>
            <person name="Detter C."/>
            <person name="Han C.S."/>
            <person name="Brown M.V."/>
            <person name="Robb F.T."/>
            <person name="Kjelleberg S."/>
            <person name="Cavicchioli R."/>
        </authorList>
    </citation>
    <scope>NUCLEOTIDE SEQUENCE [LARGE SCALE GENOMIC DNA]</scope>
    <source>
        <strain evidence="3">DSM 13593 / LMG 18877 / RB2256</strain>
    </source>
</reference>
<evidence type="ECO:0000256" key="1">
    <source>
        <dbReference type="SAM" id="SignalP"/>
    </source>
</evidence>
<sequence>MKHHLKLLMLAIAAAMIGGPAMAQIESAQPLPVGQPLTLAAGERNAVRYFYFAGVPGETRSIDVSLAGKVIIEVYDAAGTLLMVRSASAGRSFDFIPSYAETYVIAVIRPGAPIEAVLRTSVVAPTLQQSIMAIGVGYEFATEHGISRSCWSEQGAEVTHTGTLRKGDAFTMRIRLGADRLSQTNETLVGAIASRSSVRSWLEGANRVSEVDTNGSVSVSKQVNDPASFRWLPGVARKWYRYTCPS</sequence>
<dbReference type="AlphaFoldDB" id="Q1GX34"/>
<proteinExistence type="predicted"/>
<name>Q1GX34_SPHAL</name>
<evidence type="ECO:0000313" key="2">
    <source>
        <dbReference type="EMBL" id="ABF51788.1"/>
    </source>
</evidence>
<feature type="chain" id="PRO_5004189368" evidence="1">
    <location>
        <begin position="24"/>
        <end position="246"/>
    </location>
</feature>
<dbReference type="RefSeq" id="WP_011540403.1">
    <property type="nucleotide sequence ID" value="NC_008048.1"/>
</dbReference>
<gene>
    <name evidence="2" type="ordered locus">Sala_0062</name>
</gene>
<dbReference type="EMBL" id="CP000356">
    <property type="protein sequence ID" value="ABF51788.1"/>
    <property type="molecule type" value="Genomic_DNA"/>
</dbReference>